<proteinExistence type="predicted"/>
<dbReference type="Proteomes" id="UP000517916">
    <property type="component" value="Unassembled WGS sequence"/>
</dbReference>
<comment type="caution">
    <text evidence="1">The sequence shown here is derived from an EMBL/GenBank/DDBJ whole genome shotgun (WGS) entry which is preliminary data.</text>
</comment>
<evidence type="ECO:0000313" key="1">
    <source>
        <dbReference type="EMBL" id="MBA8925869.1"/>
    </source>
</evidence>
<gene>
    <name evidence="1" type="ORF">BC739_003068</name>
</gene>
<evidence type="ECO:0000313" key="2">
    <source>
        <dbReference type="Proteomes" id="UP000517916"/>
    </source>
</evidence>
<keyword evidence="2" id="KW-1185">Reference proteome</keyword>
<dbReference type="RefSeq" id="WP_148309787.1">
    <property type="nucleotide sequence ID" value="NZ_BAAABQ010000059.1"/>
</dbReference>
<dbReference type="EMBL" id="JACJID010000002">
    <property type="protein sequence ID" value="MBA8925869.1"/>
    <property type="molecule type" value="Genomic_DNA"/>
</dbReference>
<name>A0ABR6BH13_9PSEU</name>
<organism evidence="1 2">
    <name type="scientific">Kutzneria viridogrisea</name>
    <dbReference type="NCBI Taxonomy" id="47990"/>
    <lineage>
        <taxon>Bacteria</taxon>
        <taxon>Bacillati</taxon>
        <taxon>Actinomycetota</taxon>
        <taxon>Actinomycetes</taxon>
        <taxon>Pseudonocardiales</taxon>
        <taxon>Pseudonocardiaceae</taxon>
        <taxon>Kutzneria</taxon>
    </lineage>
</organism>
<protein>
    <recommendedName>
        <fullName evidence="3">Nucleotidyltransferase AbiEii toxin of type IV toxin-antitoxin system</fullName>
    </recommendedName>
</protein>
<sequence>MTRVIGSVRLPELPDGRDQVLWPRLLDLTEALTVPHVLVGGLMVYLHGAVAGRARPRPDREIEVLADLRSASADLPAVLGALGYEPDEVRPGRYSRGDGIPVTVRALERVKPKPPARKAPPVPVATVPGGTTVLADPVAVRAEYGPRAAQLFLPDLARALFATARGYLVDHEPHRVADVAYLVSLTEDPAKVLDELGASRSAERFEFLAELDDPAHTAWLDLGAHGESAHRTWERLRRD</sequence>
<reference evidence="1 2" key="1">
    <citation type="submission" date="2020-08" db="EMBL/GenBank/DDBJ databases">
        <title>Genomic Encyclopedia of Archaeal and Bacterial Type Strains, Phase II (KMG-II): from individual species to whole genera.</title>
        <authorList>
            <person name="Goeker M."/>
        </authorList>
    </citation>
    <scope>NUCLEOTIDE SEQUENCE [LARGE SCALE GENOMIC DNA]</scope>
    <source>
        <strain evidence="1 2">DSM 43850</strain>
    </source>
</reference>
<accession>A0ABR6BH13</accession>
<evidence type="ECO:0008006" key="3">
    <source>
        <dbReference type="Google" id="ProtNLM"/>
    </source>
</evidence>